<dbReference type="InterPro" id="IPR007450">
    <property type="entry name" value="BamE_dom"/>
</dbReference>
<dbReference type="EMBL" id="CP014671">
    <property type="protein sequence ID" value="ANX04459.1"/>
    <property type="molecule type" value="Genomic_DNA"/>
</dbReference>
<keyword evidence="3 4" id="KW-0998">Cell outer membrane</keyword>
<comment type="subunit">
    <text evidence="4">Part of the Bam complex.</text>
</comment>
<comment type="subcellular location">
    <subcellularLocation>
        <location evidence="4">Cell outer membrane</location>
        <topology evidence="4">Lipid-anchor</topology>
    </subcellularLocation>
</comment>
<dbReference type="GO" id="GO:1990063">
    <property type="term" value="C:Bam protein complex"/>
    <property type="evidence" value="ECO:0007669"/>
    <property type="project" value="TreeGrafter"/>
</dbReference>
<comment type="function">
    <text evidence="4">Part of the outer membrane protein assembly complex, which is involved in assembly and insertion of beta-barrel proteins into the outer membrane.</text>
</comment>
<feature type="compositionally biased region" description="Basic and acidic residues" evidence="5">
    <location>
        <begin position="158"/>
        <end position="188"/>
    </location>
</feature>
<sequence>MQRLLPAVALVLLLTGCAGRQPDAADARPLIPALAPYRMDIRQGNVVDATMLARLQPGMDRERVRALLGTPQLRDPFRPERWDYTYTERKGYEMRAQRTVTLLFEGDRLARVEGDVLPVAGSREKNLLTASTRTTVDVPAQPEQSGSRLARLIGGSGSDDKKKPGRRDLARFVETEEVRQYETVEGGKADVPASDSKPGADAGATGDEDQGLFDGLLGRDGS</sequence>
<keyword evidence="4" id="KW-0449">Lipoprotein</keyword>
<proteinExistence type="inferred from homology"/>
<dbReference type="GO" id="GO:0043165">
    <property type="term" value="P:Gram-negative-bacterium-type cell outer membrane assembly"/>
    <property type="evidence" value="ECO:0007669"/>
    <property type="project" value="UniProtKB-UniRule"/>
</dbReference>
<dbReference type="PANTHER" id="PTHR37482:SF1">
    <property type="entry name" value="OUTER MEMBRANE PROTEIN ASSEMBLY FACTOR BAME"/>
    <property type="match status" value="1"/>
</dbReference>
<dbReference type="InParanoid" id="A0A1B1YUR2"/>
<feature type="domain" description="Outer membrane protein assembly factor BamE" evidence="7">
    <location>
        <begin position="44"/>
        <end position="113"/>
    </location>
</feature>
<gene>
    <name evidence="4" type="primary">bamE</name>
    <name evidence="8" type="ORF">PG2T_09885</name>
</gene>
<dbReference type="Pfam" id="PF04355">
    <property type="entry name" value="BamE"/>
    <property type="match status" value="1"/>
</dbReference>
<keyword evidence="2 4" id="KW-0472">Membrane</keyword>
<dbReference type="PANTHER" id="PTHR37482">
    <property type="entry name" value="OUTER MEMBRANE PROTEIN ASSEMBLY FACTOR BAME"/>
    <property type="match status" value="1"/>
</dbReference>
<evidence type="ECO:0000256" key="2">
    <source>
        <dbReference type="ARBA" id="ARBA00023136"/>
    </source>
</evidence>
<evidence type="ECO:0000256" key="5">
    <source>
        <dbReference type="SAM" id="MobiDB-lite"/>
    </source>
</evidence>
<evidence type="ECO:0000256" key="3">
    <source>
        <dbReference type="ARBA" id="ARBA00023237"/>
    </source>
</evidence>
<evidence type="ECO:0000256" key="4">
    <source>
        <dbReference type="HAMAP-Rule" id="MF_00925"/>
    </source>
</evidence>
<evidence type="ECO:0000256" key="6">
    <source>
        <dbReference type="SAM" id="SignalP"/>
    </source>
</evidence>
<accession>A0A1B1YUR2</accession>
<dbReference type="STRING" id="1810504.PG2T_09885"/>
<dbReference type="GO" id="GO:0030674">
    <property type="term" value="F:protein-macromolecule adaptor activity"/>
    <property type="evidence" value="ECO:0007669"/>
    <property type="project" value="TreeGrafter"/>
</dbReference>
<dbReference type="RefSeq" id="WP_068804692.1">
    <property type="nucleotide sequence ID" value="NZ_CP014671.1"/>
</dbReference>
<dbReference type="OrthoDB" id="9808250at2"/>
<evidence type="ECO:0000313" key="8">
    <source>
        <dbReference type="EMBL" id="ANX04459.1"/>
    </source>
</evidence>
<protein>
    <recommendedName>
        <fullName evidence="4">Outer membrane protein assembly factor BamE</fullName>
    </recommendedName>
</protein>
<dbReference type="PROSITE" id="PS51257">
    <property type="entry name" value="PROKAR_LIPOPROTEIN"/>
    <property type="match status" value="1"/>
</dbReference>
<comment type="similarity">
    <text evidence="4">Belongs to the BamE family.</text>
</comment>
<keyword evidence="4" id="KW-0564">Palmitate</keyword>
<reference evidence="9" key="1">
    <citation type="submission" date="2016-03" db="EMBL/GenBank/DDBJ databases">
        <title>Complete genome sequence of Solimmundus cernigliae, representing a novel lineage of polycyclic aromatic hydrocarbon degraders within the Gammaproteobacteria.</title>
        <authorList>
            <person name="Singleton D.R."/>
            <person name="Dickey A.N."/>
            <person name="Scholl E.H."/>
            <person name="Wright F.A."/>
            <person name="Aitken M.D."/>
        </authorList>
    </citation>
    <scope>NUCLEOTIDE SEQUENCE [LARGE SCALE GENOMIC DNA]</scope>
    <source>
        <strain evidence="9">TR3.2</strain>
    </source>
</reference>
<evidence type="ECO:0000256" key="1">
    <source>
        <dbReference type="ARBA" id="ARBA00022729"/>
    </source>
</evidence>
<keyword evidence="1 4" id="KW-0732">Signal</keyword>
<dbReference type="Proteomes" id="UP000092952">
    <property type="component" value="Chromosome"/>
</dbReference>
<keyword evidence="9" id="KW-1185">Reference proteome</keyword>
<feature type="chain" id="PRO_5009003459" description="Outer membrane protein assembly factor BamE" evidence="6">
    <location>
        <begin position="21"/>
        <end position="222"/>
    </location>
</feature>
<dbReference type="GO" id="GO:0051205">
    <property type="term" value="P:protein insertion into membrane"/>
    <property type="evidence" value="ECO:0007669"/>
    <property type="project" value="UniProtKB-UniRule"/>
</dbReference>
<dbReference type="InterPro" id="IPR026592">
    <property type="entry name" value="BamE"/>
</dbReference>
<organism evidence="8 9">
    <name type="scientific">Immundisolibacter cernigliae</name>
    <dbReference type="NCBI Taxonomy" id="1810504"/>
    <lineage>
        <taxon>Bacteria</taxon>
        <taxon>Pseudomonadati</taxon>
        <taxon>Pseudomonadota</taxon>
        <taxon>Gammaproteobacteria</taxon>
        <taxon>Immundisolibacterales</taxon>
        <taxon>Immundisolibacteraceae</taxon>
        <taxon>Immundisolibacter</taxon>
    </lineage>
</organism>
<feature type="signal peptide" evidence="6">
    <location>
        <begin position="1"/>
        <end position="20"/>
    </location>
</feature>
<dbReference type="KEGG" id="gbi:PG2T_09885"/>
<feature type="region of interest" description="Disordered" evidence="5">
    <location>
        <begin position="138"/>
        <end position="222"/>
    </location>
</feature>
<dbReference type="HAMAP" id="MF_00925">
    <property type="entry name" value="OM_assembly_BamE"/>
    <property type="match status" value="1"/>
</dbReference>
<evidence type="ECO:0000313" key="9">
    <source>
        <dbReference type="Proteomes" id="UP000092952"/>
    </source>
</evidence>
<evidence type="ECO:0000259" key="7">
    <source>
        <dbReference type="Pfam" id="PF04355"/>
    </source>
</evidence>
<name>A0A1B1YUR2_9GAMM</name>
<dbReference type="InterPro" id="IPR037873">
    <property type="entry name" value="BamE-like"/>
</dbReference>
<dbReference type="Gene3D" id="3.30.1450.10">
    <property type="match status" value="1"/>
</dbReference>
<dbReference type="AlphaFoldDB" id="A0A1B1YUR2"/>